<dbReference type="EMBL" id="BAABME010002672">
    <property type="protein sequence ID" value="GAA0155632.1"/>
    <property type="molecule type" value="Genomic_DNA"/>
</dbReference>
<dbReference type="Proteomes" id="UP001454036">
    <property type="component" value="Unassembled WGS sequence"/>
</dbReference>
<name>A0AAV3PV12_LITER</name>
<evidence type="ECO:0000256" key="1">
    <source>
        <dbReference type="SAM" id="MobiDB-lite"/>
    </source>
</evidence>
<gene>
    <name evidence="2" type="ORF">LIER_13320</name>
</gene>
<accession>A0AAV3PV12</accession>
<organism evidence="2 3">
    <name type="scientific">Lithospermum erythrorhizon</name>
    <name type="common">Purple gromwell</name>
    <name type="synonym">Lithospermum officinale var. erythrorhizon</name>
    <dbReference type="NCBI Taxonomy" id="34254"/>
    <lineage>
        <taxon>Eukaryota</taxon>
        <taxon>Viridiplantae</taxon>
        <taxon>Streptophyta</taxon>
        <taxon>Embryophyta</taxon>
        <taxon>Tracheophyta</taxon>
        <taxon>Spermatophyta</taxon>
        <taxon>Magnoliopsida</taxon>
        <taxon>eudicotyledons</taxon>
        <taxon>Gunneridae</taxon>
        <taxon>Pentapetalae</taxon>
        <taxon>asterids</taxon>
        <taxon>lamiids</taxon>
        <taxon>Boraginales</taxon>
        <taxon>Boraginaceae</taxon>
        <taxon>Boraginoideae</taxon>
        <taxon>Lithospermeae</taxon>
        <taxon>Lithospermum</taxon>
    </lineage>
</organism>
<evidence type="ECO:0000313" key="3">
    <source>
        <dbReference type="Proteomes" id="UP001454036"/>
    </source>
</evidence>
<feature type="region of interest" description="Disordered" evidence="1">
    <location>
        <begin position="1"/>
        <end position="79"/>
    </location>
</feature>
<reference evidence="2 3" key="1">
    <citation type="submission" date="2024-01" db="EMBL/GenBank/DDBJ databases">
        <title>The complete chloroplast genome sequence of Lithospermum erythrorhizon: insights into the phylogenetic relationship among Boraginaceae species and the maternal lineages of purple gromwells.</title>
        <authorList>
            <person name="Okada T."/>
            <person name="Watanabe K."/>
        </authorList>
    </citation>
    <scope>NUCLEOTIDE SEQUENCE [LARGE SCALE GENOMIC DNA]</scope>
</reference>
<protein>
    <submittedName>
        <fullName evidence="2">Uncharacterized protein</fullName>
    </submittedName>
</protein>
<comment type="caution">
    <text evidence="2">The sequence shown here is derived from an EMBL/GenBank/DDBJ whole genome shotgun (WGS) entry which is preliminary data.</text>
</comment>
<feature type="compositionally biased region" description="Polar residues" evidence="1">
    <location>
        <begin position="42"/>
        <end position="71"/>
    </location>
</feature>
<evidence type="ECO:0000313" key="2">
    <source>
        <dbReference type="EMBL" id="GAA0155632.1"/>
    </source>
</evidence>
<feature type="compositionally biased region" description="Basic and acidic residues" evidence="1">
    <location>
        <begin position="13"/>
        <end position="26"/>
    </location>
</feature>
<dbReference type="AlphaFoldDB" id="A0AAV3PV12"/>
<sequence length="79" mass="8643">MCSAISNGLPKLTDQKIRSASTKDADNSMQSTRHNFSKSDRPSSSIASDLHNSFNLMNSGNADSEMNSGNDNSKRFHSY</sequence>
<keyword evidence="3" id="KW-1185">Reference proteome</keyword>
<proteinExistence type="predicted"/>